<accession>A0A443IKZ6</accession>
<gene>
    <name evidence="3" type="ORF">D2T29_18280</name>
    <name evidence="2" type="ORF">D2T33_19950</name>
</gene>
<evidence type="ECO:0000313" key="3">
    <source>
        <dbReference type="EMBL" id="RWR27657.1"/>
    </source>
</evidence>
<name>A0A443IKZ6_9RHOB</name>
<dbReference type="EMBL" id="SAUY01000030">
    <property type="protein sequence ID" value="RWR27657.1"/>
    <property type="molecule type" value="Genomic_DNA"/>
</dbReference>
<dbReference type="RefSeq" id="WP_128233589.1">
    <property type="nucleotide sequence ID" value="NZ_SAUW01000037.1"/>
</dbReference>
<dbReference type="AlphaFoldDB" id="A0A443IKZ6"/>
<organism evidence="2 5">
    <name type="scientific">Paenirhodobacter populi</name>
    <dbReference type="NCBI Taxonomy" id="2306993"/>
    <lineage>
        <taxon>Bacteria</taxon>
        <taxon>Pseudomonadati</taxon>
        <taxon>Pseudomonadota</taxon>
        <taxon>Alphaproteobacteria</taxon>
        <taxon>Rhodobacterales</taxon>
        <taxon>Rhodobacter group</taxon>
        <taxon>Paenirhodobacter</taxon>
    </lineage>
</organism>
<evidence type="ECO:0000313" key="2">
    <source>
        <dbReference type="EMBL" id="RWR05409.1"/>
    </source>
</evidence>
<sequence length="62" mass="6744">MNRHAKASPRPVMMGSLSSTFDPERPILDENGTSIGEDGRKVRAVSNVQDGDGPAWFLLEVC</sequence>
<accession>A0A443K4E1</accession>
<protein>
    <submittedName>
        <fullName evidence="2">Uncharacterized protein</fullName>
    </submittedName>
</protein>
<reference evidence="4 5" key="2">
    <citation type="submission" date="2019-01" db="EMBL/GenBank/DDBJ databases">
        <authorList>
            <person name="Li Y."/>
        </authorList>
    </citation>
    <scope>NUCLEOTIDE SEQUENCE [LARGE SCALE GENOMIC DNA]</scope>
    <source>
        <strain evidence="3 4">07D10-4-3</strain>
        <strain evidence="2 5">2D-5</strain>
    </source>
</reference>
<feature type="region of interest" description="Disordered" evidence="1">
    <location>
        <begin position="1"/>
        <end position="36"/>
    </location>
</feature>
<dbReference type="EMBL" id="SAUW01000037">
    <property type="protein sequence ID" value="RWR05409.1"/>
    <property type="molecule type" value="Genomic_DNA"/>
</dbReference>
<evidence type="ECO:0000313" key="5">
    <source>
        <dbReference type="Proteomes" id="UP000285710"/>
    </source>
</evidence>
<dbReference type="Proteomes" id="UP000285710">
    <property type="component" value="Unassembled WGS sequence"/>
</dbReference>
<comment type="caution">
    <text evidence="2">The sequence shown here is derived from an EMBL/GenBank/DDBJ whole genome shotgun (WGS) entry which is preliminary data.</text>
</comment>
<evidence type="ECO:0000256" key="1">
    <source>
        <dbReference type="SAM" id="MobiDB-lite"/>
    </source>
</evidence>
<reference evidence="4 5" key="1">
    <citation type="submission" date="2019-01" db="EMBL/GenBank/DDBJ databases">
        <title>Sinorhodobacter populi sp. nov. isolated from the symptomatic bark tissue of Populus euramericana canker.</title>
        <authorList>
            <person name="Xu G."/>
        </authorList>
    </citation>
    <scope>NUCLEOTIDE SEQUENCE [LARGE SCALE GENOMIC DNA]</scope>
    <source>
        <strain evidence="3 4">07D10-4-3</strain>
        <strain evidence="2 5">2D-5</strain>
    </source>
</reference>
<proteinExistence type="predicted"/>
<evidence type="ECO:0000313" key="4">
    <source>
        <dbReference type="Proteomes" id="UP000284451"/>
    </source>
</evidence>
<keyword evidence="5" id="KW-1185">Reference proteome</keyword>
<dbReference type="Proteomes" id="UP000284451">
    <property type="component" value="Unassembled WGS sequence"/>
</dbReference>